<dbReference type="EMBL" id="CDMZ01001292">
    <property type="protein sequence ID" value="CEM30305.1"/>
    <property type="molecule type" value="Genomic_DNA"/>
</dbReference>
<dbReference type="InterPro" id="IPR013103">
    <property type="entry name" value="RVT_2"/>
</dbReference>
<dbReference type="VEuPathDB" id="CryptoDB:Cvel_4818"/>
<proteinExistence type="predicted"/>
<evidence type="ECO:0000256" key="1">
    <source>
        <dbReference type="SAM" id="MobiDB-lite"/>
    </source>
</evidence>
<organism evidence="3">
    <name type="scientific">Chromera velia CCMP2878</name>
    <dbReference type="NCBI Taxonomy" id="1169474"/>
    <lineage>
        <taxon>Eukaryota</taxon>
        <taxon>Sar</taxon>
        <taxon>Alveolata</taxon>
        <taxon>Colpodellida</taxon>
        <taxon>Chromeraceae</taxon>
        <taxon>Chromera</taxon>
    </lineage>
</organism>
<evidence type="ECO:0000259" key="2">
    <source>
        <dbReference type="Pfam" id="PF07727"/>
    </source>
</evidence>
<evidence type="ECO:0000313" key="3">
    <source>
        <dbReference type="EMBL" id="CEM30305.1"/>
    </source>
</evidence>
<accession>A0A0G4GK45</accession>
<feature type="region of interest" description="Disordered" evidence="1">
    <location>
        <begin position="153"/>
        <end position="174"/>
    </location>
</feature>
<feature type="domain" description="Reverse transcriptase Ty1/copia-type" evidence="2">
    <location>
        <begin position="367"/>
        <end position="606"/>
    </location>
</feature>
<dbReference type="AlphaFoldDB" id="A0A0G4GK45"/>
<reference evidence="3" key="1">
    <citation type="submission" date="2014-11" db="EMBL/GenBank/DDBJ databases">
        <authorList>
            <person name="Otto D Thomas"/>
            <person name="Naeem Raeece"/>
        </authorList>
    </citation>
    <scope>NUCLEOTIDE SEQUENCE</scope>
</reference>
<protein>
    <recommendedName>
        <fullName evidence="2">Reverse transcriptase Ty1/copia-type domain-containing protein</fullName>
    </recommendedName>
</protein>
<name>A0A0G4GK45_9ALVE</name>
<sequence>MGILENRHYILDTQITLLRLERDIPEENWQDVLPMAVALVNRMPATRELYLSAYERMTGVCPVPASVEEKRRSYEEFKGRRFKESEMVLFRHPLHHYGKVEEEWKPGEVVKVISPTLFRIRPIRERDRGYESYEVDLFVTAIQPMPEELQQKLRKPGGVLENEPSAAEKEKEKRKRSDGKKFIIWKDEKMKQLFLGEVKEEKRGRVTVQYYGSYRKGALRDRLYRPAVRRKGERAVIFTNNTKKYGAVEPDLFEVEREDIMIEDAEVEKNGRLGESTISTLLRECIEEKEFALSTEPEDRMSDSGVTSFLDSLISTSSFFCLDQEVGRVLLTETTHQKVKYGSLTPEMRKKCDEARRAELAKLMKYNTYDTVRKENVPAGATVLDMLVVDTLKMKAGGEREFKARAVARGDQDPKQGVETATCGCPPDFVRFVLLTALAPPNCGKNSIASVDYQNAYLQAKLKSRVPVYVRPPPSHPDRKAGLLWRLKKALYGLKDAGRAFEDHLWEVLRKLGWELSPFSGVFWKKKGGKVVGLLSQYVDDLIVVSLEGDTQEMVKEIAEEVHCKEPEVLGRYVGSDYEVFSDGRIWCSQKAYVESIQGEQNKQGSQPLLTGVMREDDRSEVLDAEGHRRYRQLLGELSYAAHSTRPDLEFASTWLSQFNQKPTVRAWRLLNRAIKYGQATSDRGIILDPPKLHERMEVVLYCDAAGGSELNPYLQTGWVLTVNGRPIA</sequence>
<dbReference type="Pfam" id="PF07727">
    <property type="entry name" value="RVT_2"/>
    <property type="match status" value="1"/>
</dbReference>
<dbReference type="PhylomeDB" id="A0A0G4GK45"/>
<gene>
    <name evidence="3" type="ORF">Cvel_4818</name>
</gene>